<evidence type="ECO:0000256" key="5">
    <source>
        <dbReference type="ARBA" id="ARBA00023277"/>
    </source>
</evidence>
<dbReference type="EC" id="5.1.3.9" evidence="6"/>
<dbReference type="OrthoDB" id="9810372at2"/>
<dbReference type="GO" id="GO:0019262">
    <property type="term" value="P:N-acetylneuraminate catabolic process"/>
    <property type="evidence" value="ECO:0007669"/>
    <property type="project" value="UniProtKB-UniRule"/>
</dbReference>
<evidence type="ECO:0000256" key="2">
    <source>
        <dbReference type="ARBA" id="ARBA00002147"/>
    </source>
</evidence>
<organism evidence="7 8">
    <name type="scientific">Mesorhizobium tamadayense</name>
    <dbReference type="NCBI Taxonomy" id="425306"/>
    <lineage>
        <taxon>Bacteria</taxon>
        <taxon>Pseudomonadati</taxon>
        <taxon>Pseudomonadota</taxon>
        <taxon>Alphaproteobacteria</taxon>
        <taxon>Hyphomicrobiales</taxon>
        <taxon>Phyllobacteriaceae</taxon>
        <taxon>Mesorhizobium</taxon>
    </lineage>
</organism>
<dbReference type="AlphaFoldDB" id="A0A3P3F7R4"/>
<evidence type="ECO:0000256" key="4">
    <source>
        <dbReference type="ARBA" id="ARBA00023235"/>
    </source>
</evidence>
<gene>
    <name evidence="6" type="primary">nanE</name>
    <name evidence="7" type="ORF">EH240_29030</name>
</gene>
<comment type="catalytic activity">
    <reaction evidence="1 6">
        <text>an N-acyl-D-glucosamine 6-phosphate = an N-acyl-D-mannosamine 6-phosphate</text>
        <dbReference type="Rhea" id="RHEA:23932"/>
        <dbReference type="ChEBI" id="CHEBI:57599"/>
        <dbReference type="ChEBI" id="CHEBI:57666"/>
        <dbReference type="EC" id="5.1.3.9"/>
    </reaction>
</comment>
<dbReference type="SUPFAM" id="SSF51366">
    <property type="entry name" value="Ribulose-phoshate binding barrel"/>
    <property type="match status" value="1"/>
</dbReference>
<dbReference type="Gene3D" id="3.20.20.70">
    <property type="entry name" value="Aldolase class I"/>
    <property type="match status" value="1"/>
</dbReference>
<evidence type="ECO:0000313" key="7">
    <source>
        <dbReference type="EMBL" id="RRH93668.1"/>
    </source>
</evidence>
<dbReference type="RefSeq" id="WP_125005062.1">
    <property type="nucleotide sequence ID" value="NZ_RQXT01000049.1"/>
</dbReference>
<dbReference type="CDD" id="cd04729">
    <property type="entry name" value="NanE"/>
    <property type="match status" value="1"/>
</dbReference>
<comment type="pathway">
    <text evidence="3 6">Amino-sugar metabolism; N-acetylneuraminate degradation; D-fructose 6-phosphate from N-acetylneuraminate: step 3/5.</text>
</comment>
<dbReference type="InterPro" id="IPR013785">
    <property type="entry name" value="Aldolase_TIM"/>
</dbReference>
<evidence type="ECO:0000256" key="6">
    <source>
        <dbReference type="HAMAP-Rule" id="MF_01235"/>
    </source>
</evidence>
<dbReference type="EMBL" id="RQXT01000049">
    <property type="protein sequence ID" value="RRH93668.1"/>
    <property type="molecule type" value="Genomic_DNA"/>
</dbReference>
<dbReference type="GO" id="GO:0006053">
    <property type="term" value="P:N-acetylmannosamine catabolic process"/>
    <property type="evidence" value="ECO:0007669"/>
    <property type="project" value="TreeGrafter"/>
</dbReference>
<accession>A0A3P3F7R4</accession>
<sequence>MPPVQTKQGDLLATLDGTMVVSCQAEPGLPLDAPGHIAAMARSVVLGGASGVRIEGAANLTAVRAAVDVPIIGLIKTKRGDTEVYITPTLDDVTSVIAAGADIVAIDATGRPRLAELKAMFSAVAARARLSMGDVATLDEGRRALDAGADLISTTMAGYTDYSSDQHGPAFGLMEEFARAGLPFVAEGRIWTPQEAVRCFELGARFIVVGGAITRPDAITRRFADEVASWSARPQLRRNPR</sequence>
<evidence type="ECO:0000256" key="3">
    <source>
        <dbReference type="ARBA" id="ARBA00005081"/>
    </source>
</evidence>
<evidence type="ECO:0000313" key="8">
    <source>
        <dbReference type="Proteomes" id="UP000273786"/>
    </source>
</evidence>
<keyword evidence="5 6" id="KW-0119">Carbohydrate metabolism</keyword>
<dbReference type="Proteomes" id="UP000273786">
    <property type="component" value="Unassembled WGS sequence"/>
</dbReference>
<dbReference type="GO" id="GO:0005829">
    <property type="term" value="C:cytosol"/>
    <property type="evidence" value="ECO:0007669"/>
    <property type="project" value="TreeGrafter"/>
</dbReference>
<dbReference type="PANTHER" id="PTHR36204">
    <property type="entry name" value="N-ACETYLMANNOSAMINE-6-PHOSPHATE 2-EPIMERASE-RELATED"/>
    <property type="match status" value="1"/>
</dbReference>
<dbReference type="GO" id="GO:0005975">
    <property type="term" value="P:carbohydrate metabolic process"/>
    <property type="evidence" value="ECO:0007669"/>
    <property type="project" value="UniProtKB-UniRule"/>
</dbReference>
<protein>
    <recommendedName>
        <fullName evidence="6">Putative N-acetylmannosamine-6-phosphate 2-epimerase</fullName>
        <ecNumber evidence="6">5.1.3.9</ecNumber>
    </recommendedName>
    <alternativeName>
        <fullName evidence="6">ManNAc-6-P epimerase</fullName>
    </alternativeName>
</protein>
<dbReference type="PANTHER" id="PTHR36204:SF1">
    <property type="entry name" value="N-ACETYLMANNOSAMINE-6-PHOSPHATE 2-EPIMERASE-RELATED"/>
    <property type="match status" value="1"/>
</dbReference>
<keyword evidence="8" id="KW-1185">Reference proteome</keyword>
<comment type="caution">
    <text evidence="7">The sequence shown here is derived from an EMBL/GenBank/DDBJ whole genome shotgun (WGS) entry which is preliminary data.</text>
</comment>
<dbReference type="HAMAP" id="MF_01235">
    <property type="entry name" value="ManNAc6P_epimer"/>
    <property type="match status" value="1"/>
</dbReference>
<keyword evidence="4 6" id="KW-0413">Isomerase</keyword>
<proteinExistence type="inferred from homology"/>
<name>A0A3P3F7R4_9HYPH</name>
<evidence type="ECO:0000256" key="1">
    <source>
        <dbReference type="ARBA" id="ARBA00000056"/>
    </source>
</evidence>
<dbReference type="UniPathway" id="UPA00629">
    <property type="reaction ID" value="UER00682"/>
</dbReference>
<reference evidence="7 8" key="1">
    <citation type="submission" date="2018-11" db="EMBL/GenBank/DDBJ databases">
        <title>the genome of Mesorhizobium tamadayense DSM 28320.</title>
        <authorList>
            <person name="Gao J."/>
        </authorList>
    </citation>
    <scope>NUCLEOTIDE SEQUENCE [LARGE SCALE GENOMIC DNA]</scope>
    <source>
        <strain evidence="7 8">DSM 28320</strain>
    </source>
</reference>
<dbReference type="NCBIfam" id="NF002231">
    <property type="entry name" value="PRK01130.1"/>
    <property type="match status" value="1"/>
</dbReference>
<comment type="function">
    <text evidence="2 6">Converts N-acetylmannosamine-6-phosphate (ManNAc-6-P) to N-acetylglucosamine-6-phosphate (GlcNAc-6-P).</text>
</comment>
<dbReference type="InterPro" id="IPR007260">
    <property type="entry name" value="NanE"/>
</dbReference>
<dbReference type="GO" id="GO:0047465">
    <property type="term" value="F:N-acylglucosamine-6-phosphate 2-epimerase activity"/>
    <property type="evidence" value="ECO:0007669"/>
    <property type="project" value="UniProtKB-EC"/>
</dbReference>
<dbReference type="Pfam" id="PF04131">
    <property type="entry name" value="NanE"/>
    <property type="match status" value="1"/>
</dbReference>
<dbReference type="InterPro" id="IPR011060">
    <property type="entry name" value="RibuloseP-bd_barrel"/>
</dbReference>
<comment type="similarity">
    <text evidence="6">Belongs to the NanE family.</text>
</comment>